<feature type="region of interest" description="Disordered" evidence="4">
    <location>
        <begin position="651"/>
        <end position="680"/>
    </location>
</feature>
<dbReference type="PANTHER" id="PTHR19211:SF135">
    <property type="entry name" value="ATPASE, PUTATIVE (AFU_ORTHOLOGUE AFUA_1G16440)-RELATED"/>
    <property type="match status" value="1"/>
</dbReference>
<dbReference type="Gene3D" id="3.40.50.300">
    <property type="entry name" value="P-loop containing nucleotide triphosphate hydrolases"/>
    <property type="match status" value="2"/>
</dbReference>
<evidence type="ECO:0000313" key="6">
    <source>
        <dbReference type="EMBL" id="PWN94414.1"/>
    </source>
</evidence>
<proteinExistence type="predicted"/>
<gene>
    <name evidence="6" type="ORF">FA10DRAFT_225657</name>
</gene>
<dbReference type="RefSeq" id="XP_025381612.1">
    <property type="nucleotide sequence ID" value="XM_025518650.1"/>
</dbReference>
<dbReference type="PROSITE" id="PS00211">
    <property type="entry name" value="ABC_TRANSPORTER_1"/>
    <property type="match status" value="2"/>
</dbReference>
<protein>
    <submittedName>
        <fullName evidence="6">P-loop containing nucleoside triphosphate hydrolase protein</fullName>
    </submittedName>
</protein>
<keyword evidence="6" id="KW-0378">Hydrolase</keyword>
<dbReference type="InterPro" id="IPR003593">
    <property type="entry name" value="AAA+_ATPase"/>
</dbReference>
<dbReference type="SUPFAM" id="SSF52540">
    <property type="entry name" value="P-loop containing nucleoside triphosphate hydrolases"/>
    <property type="match status" value="2"/>
</dbReference>
<evidence type="ECO:0000259" key="5">
    <source>
        <dbReference type="PROSITE" id="PS50893"/>
    </source>
</evidence>
<dbReference type="PROSITE" id="PS50893">
    <property type="entry name" value="ABC_TRANSPORTER_2"/>
    <property type="match status" value="2"/>
</dbReference>
<dbReference type="SMART" id="SM00382">
    <property type="entry name" value="AAA"/>
    <property type="match status" value="2"/>
</dbReference>
<dbReference type="InterPro" id="IPR050611">
    <property type="entry name" value="ABCF"/>
</dbReference>
<sequence length="706" mass="78478">MVDKDQGDLLASHLDKGLAIKATSQESRFHTEAIDTETKEIDLKDVTVAIEERMLLDDAHLRIKEGVHYGLVGRNGIGKSTLLKAMADRIIPGLPNNVKILLVSQLETEQLVLSGSSDQASVLEAVLSGDRDRANTEREAEQLGRALDSQDEGQIQQATSKILFQRAWEHLEEARKISSKRSGTRGAQARKDLLAAEDRYECAKKEVSTPSKDRDWQQEAVSLHAKALSYLDEVDASTAPVRARQILTGLGFSEERIMGPYTALSGGWRSRLALASALLQPTHVLLLDEPVNFLDLPSILWLQGWIHECAHSVVVVAHDVEFLNSVAQELIILRKSKLTYFDGNLAEFEATQRANLKDALRKQEALDKKRDQMQKSIADNAKQARKTGDDNKLKMIKSRQRKLDDRWGIETNAKGHRFKLNRDFGGYHLTSRGEVDIDVPDAPVRFAFPDPPPMRHAGSLLDFDDVTFAYPGKRPVLSNVKLTIDRGERVALVGPNGHGKTTLVQLAMGSRLPTRGSVTRHTRLRMAIYAQDTATQLTSCDVPALQHFMQEKQLSTDEAATARGFLAQMGLRGPQAVDALPVRMLSGGQKVRLGLAMIMWDAPDLVILDEVTTHLDSDTIEALVEALSTYEGAVILISHDRHAVKRIVERKGRRAEGQEEDEDGERSDEEESQPGAPGRTYLVQHGKLRLLEAGVQDYVQMVERQL</sequence>
<feature type="region of interest" description="Disordered" evidence="4">
    <location>
        <begin position="369"/>
        <end position="390"/>
    </location>
</feature>
<dbReference type="GO" id="GO:0016887">
    <property type="term" value="F:ATP hydrolysis activity"/>
    <property type="evidence" value="ECO:0007669"/>
    <property type="project" value="InterPro"/>
</dbReference>
<accession>A0A316Z079</accession>
<evidence type="ECO:0000256" key="1">
    <source>
        <dbReference type="ARBA" id="ARBA00022737"/>
    </source>
</evidence>
<keyword evidence="7" id="KW-1185">Reference proteome</keyword>
<dbReference type="PANTHER" id="PTHR19211">
    <property type="entry name" value="ATP-BINDING TRANSPORT PROTEIN-RELATED"/>
    <property type="match status" value="1"/>
</dbReference>
<dbReference type="InterPro" id="IPR017871">
    <property type="entry name" value="ABC_transporter-like_CS"/>
</dbReference>
<dbReference type="Pfam" id="PF12848">
    <property type="entry name" value="ABC_tran_Xtn"/>
    <property type="match status" value="1"/>
</dbReference>
<name>A0A316Z079_9BASI</name>
<dbReference type="Pfam" id="PF00005">
    <property type="entry name" value="ABC_tran"/>
    <property type="match status" value="2"/>
</dbReference>
<dbReference type="GO" id="GO:0005524">
    <property type="term" value="F:ATP binding"/>
    <property type="evidence" value="ECO:0007669"/>
    <property type="project" value="UniProtKB-KW"/>
</dbReference>
<keyword evidence="3" id="KW-0067">ATP-binding</keyword>
<dbReference type="Proteomes" id="UP000245768">
    <property type="component" value="Unassembled WGS sequence"/>
</dbReference>
<keyword evidence="2" id="KW-0547">Nucleotide-binding</keyword>
<dbReference type="InterPro" id="IPR032781">
    <property type="entry name" value="ABC_tran_Xtn"/>
</dbReference>
<reference evidence="6 7" key="1">
    <citation type="journal article" date="2018" name="Mol. Biol. Evol.">
        <title>Broad Genomic Sampling Reveals a Smut Pathogenic Ancestry of the Fungal Clade Ustilaginomycotina.</title>
        <authorList>
            <person name="Kijpornyongpan T."/>
            <person name="Mondo S.J."/>
            <person name="Barry K."/>
            <person name="Sandor L."/>
            <person name="Lee J."/>
            <person name="Lipzen A."/>
            <person name="Pangilinan J."/>
            <person name="LaButti K."/>
            <person name="Hainaut M."/>
            <person name="Henrissat B."/>
            <person name="Grigoriev I.V."/>
            <person name="Spatafora J.W."/>
            <person name="Aime M.C."/>
        </authorList>
    </citation>
    <scope>NUCLEOTIDE SEQUENCE [LARGE SCALE GENOMIC DNA]</scope>
    <source>
        <strain evidence="6 7">MCA 4198</strain>
    </source>
</reference>
<keyword evidence="1" id="KW-0677">Repeat</keyword>
<dbReference type="STRING" id="215250.A0A316Z079"/>
<dbReference type="EMBL" id="KZ819634">
    <property type="protein sequence ID" value="PWN94414.1"/>
    <property type="molecule type" value="Genomic_DNA"/>
</dbReference>
<feature type="compositionally biased region" description="Acidic residues" evidence="4">
    <location>
        <begin position="658"/>
        <end position="672"/>
    </location>
</feature>
<dbReference type="InterPro" id="IPR027417">
    <property type="entry name" value="P-loop_NTPase"/>
</dbReference>
<feature type="domain" description="ABC transporter" evidence="5">
    <location>
        <begin position="461"/>
        <end position="681"/>
    </location>
</feature>
<dbReference type="CDD" id="cd03221">
    <property type="entry name" value="ABCF_EF-3"/>
    <property type="match status" value="1"/>
</dbReference>
<dbReference type="InParanoid" id="A0A316Z079"/>
<evidence type="ECO:0000256" key="4">
    <source>
        <dbReference type="SAM" id="MobiDB-lite"/>
    </source>
</evidence>
<feature type="domain" description="ABC transporter" evidence="5">
    <location>
        <begin position="41"/>
        <end position="360"/>
    </location>
</feature>
<dbReference type="AlphaFoldDB" id="A0A316Z079"/>
<dbReference type="GeneID" id="37040566"/>
<organism evidence="6 7">
    <name type="scientific">Acaromyces ingoldii</name>
    <dbReference type="NCBI Taxonomy" id="215250"/>
    <lineage>
        <taxon>Eukaryota</taxon>
        <taxon>Fungi</taxon>
        <taxon>Dikarya</taxon>
        <taxon>Basidiomycota</taxon>
        <taxon>Ustilaginomycotina</taxon>
        <taxon>Exobasidiomycetes</taxon>
        <taxon>Exobasidiales</taxon>
        <taxon>Cryptobasidiaceae</taxon>
        <taxon>Acaromyces</taxon>
    </lineage>
</organism>
<dbReference type="InterPro" id="IPR003439">
    <property type="entry name" value="ABC_transporter-like_ATP-bd"/>
</dbReference>
<dbReference type="OrthoDB" id="2110130at2759"/>
<evidence type="ECO:0000313" key="7">
    <source>
        <dbReference type="Proteomes" id="UP000245768"/>
    </source>
</evidence>
<evidence type="ECO:0000256" key="2">
    <source>
        <dbReference type="ARBA" id="ARBA00022741"/>
    </source>
</evidence>
<evidence type="ECO:0000256" key="3">
    <source>
        <dbReference type="ARBA" id="ARBA00022840"/>
    </source>
</evidence>